<dbReference type="OrthoDB" id="193716at2759"/>
<evidence type="ECO:0000256" key="3">
    <source>
        <dbReference type="ARBA" id="ARBA00022806"/>
    </source>
</evidence>
<dbReference type="EC" id="3.6.4.13" evidence="7"/>
<keyword evidence="6" id="KW-0539">Nucleus</keyword>
<evidence type="ECO:0000256" key="4">
    <source>
        <dbReference type="ARBA" id="ARBA00022840"/>
    </source>
</evidence>
<dbReference type="EMBL" id="KZ613913">
    <property type="protein sequence ID" value="PMD50586.1"/>
    <property type="molecule type" value="Genomic_DNA"/>
</dbReference>
<evidence type="ECO:0000256" key="8">
    <source>
        <dbReference type="SAM" id="MobiDB-lite"/>
    </source>
</evidence>
<dbReference type="SUPFAM" id="SSF52540">
    <property type="entry name" value="P-loop containing nucleoside triphosphate hydrolases"/>
    <property type="match status" value="1"/>
</dbReference>
<feature type="region of interest" description="Disordered" evidence="8">
    <location>
        <begin position="956"/>
        <end position="1035"/>
    </location>
</feature>
<dbReference type="Pfam" id="PF00270">
    <property type="entry name" value="DEAD"/>
    <property type="match status" value="1"/>
</dbReference>
<accession>A0A2J6SII8</accession>
<proteinExistence type="inferred from homology"/>
<feature type="compositionally biased region" description="Basic and acidic residues" evidence="8">
    <location>
        <begin position="1015"/>
        <end position="1035"/>
    </location>
</feature>
<dbReference type="CDD" id="cd18787">
    <property type="entry name" value="SF2_C_DEAD"/>
    <property type="match status" value="1"/>
</dbReference>
<dbReference type="GO" id="GO:0003724">
    <property type="term" value="F:RNA helicase activity"/>
    <property type="evidence" value="ECO:0007669"/>
    <property type="project" value="UniProtKB-EC"/>
</dbReference>
<dbReference type="InterPro" id="IPR027417">
    <property type="entry name" value="P-loop_NTPase"/>
</dbReference>
<dbReference type="PROSITE" id="PS00039">
    <property type="entry name" value="DEAD_ATP_HELICASE"/>
    <property type="match status" value="1"/>
</dbReference>
<sequence>MAQMRQRNHPAAIRNRPITAEFAPPTKEASMLYSMLPSAVQSRLPRLPSLRRSVSMYGLVTRRKSADSRHASGARTPEYASAIVLSGAAALNNEEDIARYFVESLSTSSDEDMLQTSTGKGRQTSRLELTESRSGIGWKFANQGLNLLSLAVEESSAISQAARFGNANFARQVYLHALTYLLQGLPSDMSTEEQLSIRGALPPGVVDPLLFNVNPGYNAHIVSPPSDQPSLLHRTLASTIVQVFILFQFILPYLKYLLSAAYQYDREHKISEKLFSQGIETVDSLGKTGMSFTSAIYGMGDGKVGKMITQTAAWFLEGITGGIHEGVGEGMVIIGAAPRRSQGVSTMFNLCRRGPASISKAIRGAAPITRIPSTRPSTLCLAVQSSVKPAIEARWLHVSSTLTNQAGAARSSQRFAEDGSIEQPASFREITKFQELVEHDMVHPNIIAEITKGMGHHTMTEVQTMTINQGLQGTDIVAQARTGTGKTLGFLIPTIQNILRKDPDLATRQRYSKARASDIRAIIISPTRELAEQIAVEANKLCYNTDLRVQVAVGGNSKRLMLRKTQYEGCHLLVATPGRLTDLLSDEYSGVQAPNLTTLVLDEADRLLDDGFSRDIEEILALLPNRQRVDRQTLLFSATIPKEVMHLVRRTLKPNFHFVQTVKEGDLATHEKVPQYIAVTPGMENHMPALLELCKRGVAKAAQDAETLGLAAKPFKAIVYLSQTTQVQLAHQIFNNLKSEDGGMWGKYPLYPAEISLMHGQLTQMERTRVSERFRKAKSAILFSTDVTARGMDFPNVTHVIQVGLPPNKEQYIHRIGRTGRGDKAGEGWIIINQAEVREARQRLRGLPITPDKSLEAAQLDMTQDAQLPKSLARTLSQVAAATRMVDRRLKEAAYIASLGHVARNPGLLEALNQLTRYGWGYEKPPPVSPRLAQKMGLTRVQGMNIVERERDNFDDFGSQFGARGGEGRSGFGDRSGGFGGDRRQGGGFGDRGGQNGGFGNRSSGWGGRTGGFGGDKRGGGRGGAESRFREEASF</sequence>
<keyword evidence="1 7" id="KW-0547">Nucleotide-binding</keyword>
<comment type="catalytic activity">
    <reaction evidence="7">
        <text>ATP + H2O = ADP + phosphate + H(+)</text>
        <dbReference type="Rhea" id="RHEA:13065"/>
        <dbReference type="ChEBI" id="CHEBI:15377"/>
        <dbReference type="ChEBI" id="CHEBI:15378"/>
        <dbReference type="ChEBI" id="CHEBI:30616"/>
        <dbReference type="ChEBI" id="CHEBI:43474"/>
        <dbReference type="ChEBI" id="CHEBI:456216"/>
        <dbReference type="EC" id="3.6.4.13"/>
    </reaction>
</comment>
<evidence type="ECO:0000313" key="12">
    <source>
        <dbReference type="Proteomes" id="UP000235371"/>
    </source>
</evidence>
<dbReference type="InParanoid" id="A0A2J6SII8"/>
<keyword evidence="5 7" id="KW-0694">RNA-binding</keyword>
<dbReference type="PROSITE" id="PS51192">
    <property type="entry name" value="HELICASE_ATP_BIND_1"/>
    <property type="match status" value="1"/>
</dbReference>
<keyword evidence="3 7" id="KW-0347">Helicase</keyword>
<evidence type="ECO:0000259" key="9">
    <source>
        <dbReference type="PROSITE" id="PS51192"/>
    </source>
</evidence>
<feature type="compositionally biased region" description="Gly residues" evidence="8">
    <location>
        <begin position="963"/>
        <end position="1014"/>
    </location>
</feature>
<evidence type="ECO:0000256" key="5">
    <source>
        <dbReference type="ARBA" id="ARBA00022884"/>
    </source>
</evidence>
<comment type="domain">
    <text evidence="7">The Q motif is unique to and characteristic of the DEAD box family of RNA helicases and controls ATP binding and hydrolysis.</text>
</comment>
<evidence type="ECO:0000256" key="1">
    <source>
        <dbReference type="ARBA" id="ARBA00022741"/>
    </source>
</evidence>
<gene>
    <name evidence="11" type="ORF">K444DRAFT_670273</name>
</gene>
<dbReference type="AlphaFoldDB" id="A0A2J6SII8"/>
<dbReference type="GO" id="GO:0005524">
    <property type="term" value="F:ATP binding"/>
    <property type="evidence" value="ECO:0007669"/>
    <property type="project" value="UniProtKB-UniRule"/>
</dbReference>
<reference evidence="11 12" key="1">
    <citation type="submission" date="2016-04" db="EMBL/GenBank/DDBJ databases">
        <title>A degradative enzymes factory behind the ericoid mycorrhizal symbiosis.</title>
        <authorList>
            <consortium name="DOE Joint Genome Institute"/>
            <person name="Martino E."/>
            <person name="Morin E."/>
            <person name="Grelet G."/>
            <person name="Kuo A."/>
            <person name="Kohler A."/>
            <person name="Daghino S."/>
            <person name="Barry K."/>
            <person name="Choi C."/>
            <person name="Cichocki N."/>
            <person name="Clum A."/>
            <person name="Copeland A."/>
            <person name="Hainaut M."/>
            <person name="Haridas S."/>
            <person name="Labutti K."/>
            <person name="Lindquist E."/>
            <person name="Lipzen A."/>
            <person name="Khouja H.-R."/>
            <person name="Murat C."/>
            <person name="Ohm R."/>
            <person name="Olson A."/>
            <person name="Spatafora J."/>
            <person name="Veneault-Fourrey C."/>
            <person name="Henrissat B."/>
            <person name="Grigoriev I."/>
            <person name="Martin F."/>
            <person name="Perotto S."/>
        </authorList>
    </citation>
    <scope>NUCLEOTIDE SEQUENCE [LARGE SCALE GENOMIC DNA]</scope>
    <source>
        <strain evidence="11 12">E</strain>
    </source>
</reference>
<comment type="similarity">
    <text evidence="7">Belongs to the DEAD box helicase family.</text>
</comment>
<dbReference type="PROSITE" id="PS51194">
    <property type="entry name" value="HELICASE_CTER"/>
    <property type="match status" value="1"/>
</dbReference>
<keyword evidence="4 7" id="KW-0067">ATP-binding</keyword>
<dbReference type="RefSeq" id="XP_024727490.1">
    <property type="nucleotide sequence ID" value="XM_024887606.1"/>
</dbReference>
<dbReference type="Gene3D" id="3.40.50.300">
    <property type="entry name" value="P-loop containing nucleotide triphosphate hydrolases"/>
    <property type="match status" value="2"/>
</dbReference>
<protein>
    <recommendedName>
        <fullName evidence="7">ATP-dependent RNA helicase</fullName>
        <ecNumber evidence="7">3.6.4.13</ecNumber>
    </recommendedName>
</protein>
<dbReference type="InterPro" id="IPR014001">
    <property type="entry name" value="Helicase_ATP-bd"/>
</dbReference>
<organism evidence="11 12">
    <name type="scientific">Hyaloscypha bicolor E</name>
    <dbReference type="NCBI Taxonomy" id="1095630"/>
    <lineage>
        <taxon>Eukaryota</taxon>
        <taxon>Fungi</taxon>
        <taxon>Dikarya</taxon>
        <taxon>Ascomycota</taxon>
        <taxon>Pezizomycotina</taxon>
        <taxon>Leotiomycetes</taxon>
        <taxon>Helotiales</taxon>
        <taxon>Hyaloscyphaceae</taxon>
        <taxon>Hyaloscypha</taxon>
        <taxon>Hyaloscypha bicolor</taxon>
    </lineage>
</organism>
<dbReference type="PANTHER" id="PTHR24031">
    <property type="entry name" value="RNA HELICASE"/>
    <property type="match status" value="1"/>
</dbReference>
<evidence type="ECO:0000313" key="11">
    <source>
        <dbReference type="EMBL" id="PMD50586.1"/>
    </source>
</evidence>
<dbReference type="STRING" id="1095630.A0A2J6SII8"/>
<keyword evidence="2 7" id="KW-0378">Hydrolase</keyword>
<evidence type="ECO:0000256" key="6">
    <source>
        <dbReference type="ARBA" id="ARBA00023242"/>
    </source>
</evidence>
<dbReference type="GO" id="GO:0016787">
    <property type="term" value="F:hydrolase activity"/>
    <property type="evidence" value="ECO:0007669"/>
    <property type="project" value="UniProtKB-KW"/>
</dbReference>
<dbReference type="Proteomes" id="UP000235371">
    <property type="component" value="Unassembled WGS sequence"/>
</dbReference>
<dbReference type="GO" id="GO:0003723">
    <property type="term" value="F:RNA binding"/>
    <property type="evidence" value="ECO:0007669"/>
    <property type="project" value="UniProtKB-UniRule"/>
</dbReference>
<evidence type="ECO:0000259" key="10">
    <source>
        <dbReference type="PROSITE" id="PS51194"/>
    </source>
</evidence>
<evidence type="ECO:0000256" key="2">
    <source>
        <dbReference type="ARBA" id="ARBA00022801"/>
    </source>
</evidence>
<name>A0A2J6SII8_9HELO</name>
<dbReference type="InterPro" id="IPR011545">
    <property type="entry name" value="DEAD/DEAH_box_helicase_dom"/>
</dbReference>
<dbReference type="SMART" id="SM00490">
    <property type="entry name" value="HELICc"/>
    <property type="match status" value="1"/>
</dbReference>
<feature type="domain" description="Helicase C-terminal" evidence="10">
    <location>
        <begin position="704"/>
        <end position="868"/>
    </location>
</feature>
<keyword evidence="12" id="KW-1185">Reference proteome</keyword>
<dbReference type="GeneID" id="36595682"/>
<evidence type="ECO:0000256" key="7">
    <source>
        <dbReference type="RuleBase" id="RU365068"/>
    </source>
</evidence>
<dbReference type="Pfam" id="PF00271">
    <property type="entry name" value="Helicase_C"/>
    <property type="match status" value="1"/>
</dbReference>
<dbReference type="InterPro" id="IPR000629">
    <property type="entry name" value="RNA-helicase_DEAD-box_CS"/>
</dbReference>
<comment type="function">
    <text evidence="7">RNA helicase.</text>
</comment>
<dbReference type="CDD" id="cd17964">
    <property type="entry name" value="DEADc_MSS116"/>
    <property type="match status" value="1"/>
</dbReference>
<feature type="domain" description="Helicase ATP-binding" evidence="9">
    <location>
        <begin position="467"/>
        <end position="658"/>
    </location>
</feature>
<dbReference type="InterPro" id="IPR001650">
    <property type="entry name" value="Helicase_C-like"/>
</dbReference>
<dbReference type="SMART" id="SM00487">
    <property type="entry name" value="DEXDc"/>
    <property type="match status" value="1"/>
</dbReference>